<accession>A0A9D4CPA8</accession>
<comment type="caution">
    <text evidence="1">The sequence shown here is derived from an EMBL/GenBank/DDBJ whole genome shotgun (WGS) entry which is preliminary data.</text>
</comment>
<reference evidence="1" key="2">
    <citation type="submission" date="2020-11" db="EMBL/GenBank/DDBJ databases">
        <authorList>
            <person name="McCartney M.A."/>
            <person name="Auch B."/>
            <person name="Kono T."/>
            <person name="Mallez S."/>
            <person name="Becker A."/>
            <person name="Gohl D.M."/>
            <person name="Silverstein K.A.T."/>
            <person name="Koren S."/>
            <person name="Bechman K.B."/>
            <person name="Herman A."/>
            <person name="Abrahante J.E."/>
            <person name="Garbe J."/>
        </authorList>
    </citation>
    <scope>NUCLEOTIDE SEQUENCE</scope>
    <source>
        <strain evidence="1">Duluth1</strain>
        <tissue evidence="1">Whole animal</tissue>
    </source>
</reference>
<name>A0A9D4CPA8_DREPO</name>
<dbReference type="AlphaFoldDB" id="A0A9D4CPA8"/>
<evidence type="ECO:0000313" key="2">
    <source>
        <dbReference type="Proteomes" id="UP000828390"/>
    </source>
</evidence>
<keyword evidence="2" id="KW-1185">Reference proteome</keyword>
<organism evidence="1 2">
    <name type="scientific">Dreissena polymorpha</name>
    <name type="common">Zebra mussel</name>
    <name type="synonym">Mytilus polymorpha</name>
    <dbReference type="NCBI Taxonomy" id="45954"/>
    <lineage>
        <taxon>Eukaryota</taxon>
        <taxon>Metazoa</taxon>
        <taxon>Spiralia</taxon>
        <taxon>Lophotrochozoa</taxon>
        <taxon>Mollusca</taxon>
        <taxon>Bivalvia</taxon>
        <taxon>Autobranchia</taxon>
        <taxon>Heteroconchia</taxon>
        <taxon>Euheterodonta</taxon>
        <taxon>Imparidentia</taxon>
        <taxon>Neoheterodontei</taxon>
        <taxon>Myida</taxon>
        <taxon>Dreissenoidea</taxon>
        <taxon>Dreissenidae</taxon>
        <taxon>Dreissena</taxon>
    </lineage>
</organism>
<protein>
    <submittedName>
        <fullName evidence="1">Uncharacterized protein</fullName>
    </submittedName>
</protein>
<proteinExistence type="predicted"/>
<evidence type="ECO:0000313" key="1">
    <source>
        <dbReference type="EMBL" id="KAH3728294.1"/>
    </source>
</evidence>
<dbReference type="Proteomes" id="UP000828390">
    <property type="component" value="Unassembled WGS sequence"/>
</dbReference>
<dbReference type="EMBL" id="JAIWYP010000012">
    <property type="protein sequence ID" value="KAH3728294.1"/>
    <property type="molecule type" value="Genomic_DNA"/>
</dbReference>
<gene>
    <name evidence="1" type="ORF">DPMN_054248</name>
</gene>
<sequence>MQEPFQDHHMSIPIGGRPISNIRFADDIDLMRATAVNSKSSPTDSMKGQEHMG</sequence>
<reference evidence="1" key="1">
    <citation type="journal article" date="2019" name="bioRxiv">
        <title>The Genome of the Zebra Mussel, Dreissena polymorpha: A Resource for Invasive Species Research.</title>
        <authorList>
            <person name="McCartney M.A."/>
            <person name="Auch B."/>
            <person name="Kono T."/>
            <person name="Mallez S."/>
            <person name="Zhang Y."/>
            <person name="Obille A."/>
            <person name="Becker A."/>
            <person name="Abrahante J.E."/>
            <person name="Garbe J."/>
            <person name="Badalamenti J.P."/>
            <person name="Herman A."/>
            <person name="Mangelson H."/>
            <person name="Liachko I."/>
            <person name="Sullivan S."/>
            <person name="Sone E.D."/>
            <person name="Koren S."/>
            <person name="Silverstein K.A.T."/>
            <person name="Beckman K.B."/>
            <person name="Gohl D.M."/>
        </authorList>
    </citation>
    <scope>NUCLEOTIDE SEQUENCE</scope>
    <source>
        <strain evidence="1">Duluth1</strain>
        <tissue evidence="1">Whole animal</tissue>
    </source>
</reference>